<evidence type="ECO:0000256" key="1">
    <source>
        <dbReference type="ARBA" id="ARBA00010062"/>
    </source>
</evidence>
<feature type="domain" description="Leucine-binding protein" evidence="4">
    <location>
        <begin position="42"/>
        <end position="384"/>
    </location>
</feature>
<dbReference type="Proteomes" id="UP000619260">
    <property type="component" value="Unassembled WGS sequence"/>
</dbReference>
<dbReference type="Pfam" id="PF13458">
    <property type="entry name" value="Peripla_BP_6"/>
    <property type="match status" value="1"/>
</dbReference>
<comment type="similarity">
    <text evidence="1">Belongs to the leucine-binding protein family.</text>
</comment>
<accession>A0A8J3YVC2</accession>
<comment type="caution">
    <text evidence="5">The sequence shown here is derived from an EMBL/GenBank/DDBJ whole genome shotgun (WGS) entry which is preliminary data.</text>
</comment>
<sequence>MKRIALLAALLALAACSGKAADGDAASVQDVKVDVGVSGNRISLGVLTDLTGQFAPLATELTNAEKLYWEERNAAGGICGTFQVDLDVRDHGYNTQTAVTLYASMKEKNLAFHQILGSPMNAALSPEIQKDRVVSLPGTWAPVLLKNPFMAIVGTTTDLEVVNLLDYLIEQKKLAPGDKVGHIYFEGELGESALIGSKKVAGKQNLTLVEAKIKPTDVDMTAQVTTMKAQNVKAIMVSTSSNALASAAAVAAAQGMRVPILGNTQTFAPGVLKTPGGAYLKEHFLGAQPVAPFDVPQSKAVLDKYLKKYPGTNPTLQVTLGFARGEVMRQLLESACAAKDLTRDGVAKARQGLKKADLGGLAPTMDYSRDGAPPTVDSYLMRAADVPGGLALEKGPYRGPDTA</sequence>
<name>A0A8J3YVC2_9ACTN</name>
<gene>
    <name evidence="5" type="ORF">Val02_80840</name>
</gene>
<dbReference type="EMBL" id="BOPF01000045">
    <property type="protein sequence ID" value="GIJ51198.1"/>
    <property type="molecule type" value="Genomic_DNA"/>
</dbReference>
<dbReference type="InterPro" id="IPR028081">
    <property type="entry name" value="Leu-bd"/>
</dbReference>
<dbReference type="PANTHER" id="PTHR47235">
    <property type="entry name" value="BLR6548 PROTEIN"/>
    <property type="match status" value="1"/>
</dbReference>
<reference evidence="5" key="1">
    <citation type="submission" date="2021-01" db="EMBL/GenBank/DDBJ databases">
        <title>Whole genome shotgun sequence of Virgisporangium aliadipatigenens NBRC 105644.</title>
        <authorList>
            <person name="Komaki H."/>
            <person name="Tamura T."/>
        </authorList>
    </citation>
    <scope>NUCLEOTIDE SEQUENCE</scope>
    <source>
        <strain evidence="5">NBRC 105644</strain>
    </source>
</reference>
<keyword evidence="6" id="KW-1185">Reference proteome</keyword>
<evidence type="ECO:0000256" key="2">
    <source>
        <dbReference type="ARBA" id="ARBA00022729"/>
    </source>
</evidence>
<dbReference type="Gene3D" id="3.40.50.2300">
    <property type="match status" value="2"/>
</dbReference>
<dbReference type="InterPro" id="IPR028082">
    <property type="entry name" value="Peripla_BP_I"/>
</dbReference>
<proteinExistence type="inferred from homology"/>
<dbReference type="SUPFAM" id="SSF53822">
    <property type="entry name" value="Periplasmic binding protein-like I"/>
    <property type="match status" value="1"/>
</dbReference>
<dbReference type="PROSITE" id="PS51257">
    <property type="entry name" value="PROKAR_LIPOPROTEIN"/>
    <property type="match status" value="1"/>
</dbReference>
<evidence type="ECO:0000313" key="6">
    <source>
        <dbReference type="Proteomes" id="UP000619260"/>
    </source>
</evidence>
<evidence type="ECO:0000256" key="3">
    <source>
        <dbReference type="SAM" id="SignalP"/>
    </source>
</evidence>
<dbReference type="AlphaFoldDB" id="A0A8J3YVC2"/>
<feature type="signal peptide" evidence="3">
    <location>
        <begin position="1"/>
        <end position="20"/>
    </location>
</feature>
<dbReference type="RefSeq" id="WP_203904610.1">
    <property type="nucleotide sequence ID" value="NZ_BOPF01000045.1"/>
</dbReference>
<organism evidence="5 6">
    <name type="scientific">Virgisporangium aliadipatigenens</name>
    <dbReference type="NCBI Taxonomy" id="741659"/>
    <lineage>
        <taxon>Bacteria</taxon>
        <taxon>Bacillati</taxon>
        <taxon>Actinomycetota</taxon>
        <taxon>Actinomycetes</taxon>
        <taxon>Micromonosporales</taxon>
        <taxon>Micromonosporaceae</taxon>
        <taxon>Virgisporangium</taxon>
    </lineage>
</organism>
<evidence type="ECO:0000259" key="4">
    <source>
        <dbReference type="Pfam" id="PF13458"/>
    </source>
</evidence>
<evidence type="ECO:0000313" key="5">
    <source>
        <dbReference type="EMBL" id="GIJ51198.1"/>
    </source>
</evidence>
<feature type="chain" id="PRO_5035184326" evidence="3">
    <location>
        <begin position="21"/>
        <end position="403"/>
    </location>
</feature>
<protein>
    <submittedName>
        <fullName evidence="5">Branched-chain amino acid ABC transporter substrate-binding protein</fullName>
    </submittedName>
</protein>
<dbReference type="PANTHER" id="PTHR47235:SF1">
    <property type="entry name" value="BLR6548 PROTEIN"/>
    <property type="match status" value="1"/>
</dbReference>
<keyword evidence="2 3" id="KW-0732">Signal</keyword>